<evidence type="ECO:0000313" key="2">
    <source>
        <dbReference type="EMBL" id="MDT3404925.1"/>
    </source>
</evidence>
<feature type="signal peptide" evidence="1">
    <location>
        <begin position="1"/>
        <end position="20"/>
    </location>
</feature>
<gene>
    <name evidence="2" type="ORF">QE417_003997</name>
</gene>
<evidence type="ECO:0000256" key="1">
    <source>
        <dbReference type="SAM" id="SignalP"/>
    </source>
</evidence>
<name>A0ABU3GYS5_9SPHI</name>
<sequence>MKKLVLLSAYLLLFTLASKADTLDSLKQQLQLTTDDVAKAGIYTQIANCYLLKNSANNYIKRISQENAINYTMLAMKTYYKYSDTTGMVYSYTNLSKAYRAQKKYTQAKWFILQANTLSRRQKSAPAIVSSLVDLAAIKIDIKDYKLAQRDLKEAHRIALKNKLASQDSAVKNTFSRLYTFIQVAPAENVFQGLDESIKKEDLIIAEQQKKLAALAALKAAKKQQPSKKKLLTVANAVQKKKSVEHLRLTAPTLLWETPSSKTNTDSLKTVTL</sequence>
<protein>
    <recommendedName>
        <fullName evidence="4">Tetratricopeptide repeat protein</fullName>
    </recommendedName>
</protein>
<dbReference type="Proteomes" id="UP001258315">
    <property type="component" value="Unassembled WGS sequence"/>
</dbReference>
<feature type="chain" id="PRO_5047258617" description="Tetratricopeptide repeat protein" evidence="1">
    <location>
        <begin position="21"/>
        <end position="273"/>
    </location>
</feature>
<keyword evidence="1" id="KW-0732">Signal</keyword>
<evidence type="ECO:0000313" key="3">
    <source>
        <dbReference type="Proteomes" id="UP001258315"/>
    </source>
</evidence>
<dbReference type="SUPFAM" id="SSF48452">
    <property type="entry name" value="TPR-like"/>
    <property type="match status" value="1"/>
</dbReference>
<accession>A0ABU3GYS5</accession>
<dbReference type="Gene3D" id="1.25.40.10">
    <property type="entry name" value="Tetratricopeptide repeat domain"/>
    <property type="match status" value="1"/>
</dbReference>
<organism evidence="2 3">
    <name type="scientific">Mucilaginibacter terrae</name>
    <dbReference type="NCBI Taxonomy" id="1955052"/>
    <lineage>
        <taxon>Bacteria</taxon>
        <taxon>Pseudomonadati</taxon>
        <taxon>Bacteroidota</taxon>
        <taxon>Sphingobacteriia</taxon>
        <taxon>Sphingobacteriales</taxon>
        <taxon>Sphingobacteriaceae</taxon>
        <taxon>Mucilaginibacter</taxon>
    </lineage>
</organism>
<dbReference type="EMBL" id="JAVLVU010000001">
    <property type="protein sequence ID" value="MDT3404925.1"/>
    <property type="molecule type" value="Genomic_DNA"/>
</dbReference>
<dbReference type="RefSeq" id="WP_311952816.1">
    <property type="nucleotide sequence ID" value="NZ_JAVLVU010000001.1"/>
</dbReference>
<evidence type="ECO:0008006" key="4">
    <source>
        <dbReference type="Google" id="ProtNLM"/>
    </source>
</evidence>
<comment type="caution">
    <text evidence="2">The sequence shown here is derived from an EMBL/GenBank/DDBJ whole genome shotgun (WGS) entry which is preliminary data.</text>
</comment>
<dbReference type="InterPro" id="IPR011990">
    <property type="entry name" value="TPR-like_helical_dom_sf"/>
</dbReference>
<keyword evidence="3" id="KW-1185">Reference proteome</keyword>
<reference evidence="3" key="1">
    <citation type="submission" date="2023-07" db="EMBL/GenBank/DDBJ databases">
        <title>Functional and genomic diversity of the sorghum phyllosphere microbiome.</title>
        <authorList>
            <person name="Shade A."/>
        </authorList>
    </citation>
    <scope>NUCLEOTIDE SEQUENCE [LARGE SCALE GENOMIC DNA]</scope>
    <source>
        <strain evidence="3">SORGH_AS_0422</strain>
    </source>
</reference>
<proteinExistence type="predicted"/>